<comment type="caution">
    <text evidence="2">The sequence shown here is derived from an EMBL/GenBank/DDBJ whole genome shotgun (WGS) entry which is preliminary data.</text>
</comment>
<proteinExistence type="predicted"/>
<dbReference type="EMBL" id="JABFDN010000014">
    <property type="protein sequence ID" value="NPU69054.1"/>
    <property type="molecule type" value="Genomic_DNA"/>
</dbReference>
<organism evidence="2 3">
    <name type="scientific">Bradyrhizobium aeschynomenes</name>
    <dbReference type="NCBI Taxonomy" id="2734909"/>
    <lineage>
        <taxon>Bacteria</taxon>
        <taxon>Pseudomonadati</taxon>
        <taxon>Pseudomonadota</taxon>
        <taxon>Alphaproteobacteria</taxon>
        <taxon>Hyphomicrobiales</taxon>
        <taxon>Nitrobacteraceae</taxon>
        <taxon>Bradyrhizobium</taxon>
    </lineage>
</organism>
<dbReference type="Pfam" id="PF10990">
    <property type="entry name" value="DUF2809"/>
    <property type="match status" value="1"/>
</dbReference>
<keyword evidence="1" id="KW-0812">Transmembrane</keyword>
<keyword evidence="1" id="KW-0472">Membrane</keyword>
<dbReference type="InterPro" id="IPR021257">
    <property type="entry name" value="DUF2809"/>
</dbReference>
<keyword evidence="3" id="KW-1185">Reference proteome</keyword>
<evidence type="ECO:0000256" key="1">
    <source>
        <dbReference type="SAM" id="Phobius"/>
    </source>
</evidence>
<dbReference type="RefSeq" id="WP_172114113.1">
    <property type="nucleotide sequence ID" value="NZ_JABFDN010000014.1"/>
</dbReference>
<protein>
    <submittedName>
        <fullName evidence="2">DUF2809 domain-containing protein</fullName>
    </submittedName>
</protein>
<feature type="transmembrane region" description="Helical" evidence="1">
    <location>
        <begin position="42"/>
        <end position="61"/>
    </location>
</feature>
<name>A0ABX2CNX9_9BRAD</name>
<keyword evidence="1" id="KW-1133">Transmembrane helix</keyword>
<evidence type="ECO:0000313" key="2">
    <source>
        <dbReference type="EMBL" id="NPU69054.1"/>
    </source>
</evidence>
<accession>A0ABX2CNX9</accession>
<sequence>MTGLSEHRRALALATALIVIALGLALRFYGVGLGLPVFLVKYGGSILWATMVYMLLAALLPLMSFRQIGGLALAVAVIVEASRLVHTPWLDSFRLTLAGALLLGRIFSLSNIVAYAIGILIGIAIDRIALRRASA</sequence>
<gene>
    <name evidence="2" type="ORF">HL667_28905</name>
</gene>
<dbReference type="Proteomes" id="UP000886476">
    <property type="component" value="Unassembled WGS sequence"/>
</dbReference>
<reference evidence="2" key="1">
    <citation type="submission" date="2020-05" db="EMBL/GenBank/DDBJ databases">
        <title>Nod-independent and nitrogen-fixing Bradyrhizobium aeschynomene sp. nov. isolated from nodules of Aeschynomene indica.</title>
        <authorList>
            <person name="Zhang Z."/>
        </authorList>
    </citation>
    <scope>NUCLEOTIDE SEQUENCE</scope>
    <source>
        <strain evidence="2">83012</strain>
    </source>
</reference>
<feature type="transmembrane region" description="Helical" evidence="1">
    <location>
        <begin position="68"/>
        <end position="86"/>
    </location>
</feature>
<feature type="transmembrane region" description="Helical" evidence="1">
    <location>
        <begin position="12"/>
        <end position="30"/>
    </location>
</feature>
<feature type="transmembrane region" description="Helical" evidence="1">
    <location>
        <begin position="106"/>
        <end position="125"/>
    </location>
</feature>
<evidence type="ECO:0000313" key="3">
    <source>
        <dbReference type="Proteomes" id="UP000886476"/>
    </source>
</evidence>